<evidence type="ECO:0000256" key="5">
    <source>
        <dbReference type="ARBA" id="ARBA00022692"/>
    </source>
</evidence>
<comment type="similarity">
    <text evidence="3">Belongs to the PIGC family.</text>
</comment>
<feature type="transmembrane region" description="Helical" evidence="9">
    <location>
        <begin position="302"/>
        <end position="321"/>
    </location>
</feature>
<feature type="transmembrane region" description="Helical" evidence="9">
    <location>
        <begin position="278"/>
        <end position="296"/>
    </location>
</feature>
<dbReference type="PANTHER" id="PTHR12982">
    <property type="entry name" value="PHOSPHATIDYLINOSITOL GLYCAN, CLASS C"/>
    <property type="match status" value="1"/>
</dbReference>
<feature type="transmembrane region" description="Helical" evidence="9">
    <location>
        <begin position="150"/>
        <end position="167"/>
    </location>
</feature>
<dbReference type="GO" id="GO:0006506">
    <property type="term" value="P:GPI anchor biosynthetic process"/>
    <property type="evidence" value="ECO:0007669"/>
    <property type="project" value="UniProtKB-UniPathway"/>
</dbReference>
<feature type="transmembrane region" description="Helical" evidence="9">
    <location>
        <begin position="124"/>
        <end position="144"/>
    </location>
</feature>
<keyword evidence="7 9" id="KW-0472">Membrane</keyword>
<feature type="region of interest" description="Disordered" evidence="8">
    <location>
        <begin position="405"/>
        <end position="427"/>
    </location>
</feature>
<keyword evidence="10" id="KW-0328">Glycosyltransferase</keyword>
<comment type="pathway">
    <text evidence="2">Glycolipid biosynthesis; glycosylphosphatidylinositol-anchor biosynthesis.</text>
</comment>
<dbReference type="Proteomes" id="UP000673691">
    <property type="component" value="Unassembled WGS sequence"/>
</dbReference>
<keyword evidence="11" id="KW-1185">Reference proteome</keyword>
<evidence type="ECO:0000256" key="4">
    <source>
        <dbReference type="ARBA" id="ARBA00022502"/>
    </source>
</evidence>
<dbReference type="GO" id="GO:0000506">
    <property type="term" value="C:glycosylphosphatidylinositol-N-acetylglucosaminyltransferase (GPI-GnT) complex"/>
    <property type="evidence" value="ECO:0007669"/>
    <property type="project" value="TreeGrafter"/>
</dbReference>
<evidence type="ECO:0000256" key="8">
    <source>
        <dbReference type="SAM" id="MobiDB-lite"/>
    </source>
</evidence>
<dbReference type="AlphaFoldDB" id="A0A8H8DLJ0"/>
<keyword evidence="10" id="KW-0808">Transferase</keyword>
<comment type="subcellular location">
    <subcellularLocation>
        <location evidence="1">Membrane</location>
        <topology evidence="1">Multi-pass membrane protein</topology>
    </subcellularLocation>
</comment>
<evidence type="ECO:0000256" key="6">
    <source>
        <dbReference type="ARBA" id="ARBA00022989"/>
    </source>
</evidence>
<dbReference type="GO" id="GO:0016757">
    <property type="term" value="F:glycosyltransferase activity"/>
    <property type="evidence" value="ECO:0007669"/>
    <property type="project" value="UniProtKB-KW"/>
</dbReference>
<evidence type="ECO:0000256" key="9">
    <source>
        <dbReference type="SAM" id="Phobius"/>
    </source>
</evidence>
<sequence length="427" mass="47309">MSGEPPDSLCCQHCGGCTAPSSPRAGAASGYASTSGPKDGCVLVALLSGARRSLGCWSGPTSSNADGFPGPVPDPAERPPWRKLLYIKQNYPDNHVDVTFLEEMQKNVNVRSYKYWEVVCDTGVIVQQISSIVVFVAIFIYLYFEVLLPITLTTIGTTLTGAGYVFWDLSSRKADPSFEHKRKKVAKGALLFSLTLLGLSPILKTLTKDSSSDSIWALAVCLFLANLLFHDYRSSNRTNITWAVSGLSVVLVQNVPSAFRDLHSHAPRSLLAVLGHRFPGSFSLNAAIFASVLLASRLSSNMHVFSLLAFAVEWFALFPILRRHLKVAYRYFASYHVILTRCILSFPLFPDVIRQTQHCHDNHALRYDECAVFKHIQGRRNHILFHSRLHHPGLPRLANMDSEIQKRDPRTVGRSKAEAAEGLEGAR</sequence>
<organism evidence="10 11">
    <name type="scientific">Olpidium bornovanus</name>
    <dbReference type="NCBI Taxonomy" id="278681"/>
    <lineage>
        <taxon>Eukaryota</taxon>
        <taxon>Fungi</taxon>
        <taxon>Fungi incertae sedis</taxon>
        <taxon>Olpidiomycota</taxon>
        <taxon>Olpidiomycotina</taxon>
        <taxon>Olpidiomycetes</taxon>
        <taxon>Olpidiales</taxon>
        <taxon>Olpidiaceae</taxon>
        <taxon>Olpidium</taxon>
    </lineage>
</organism>
<feature type="transmembrane region" description="Helical" evidence="9">
    <location>
        <begin position="188"/>
        <end position="207"/>
    </location>
</feature>
<accession>A0A8H8DLJ0</accession>
<feature type="transmembrane region" description="Helical" evidence="9">
    <location>
        <begin position="213"/>
        <end position="229"/>
    </location>
</feature>
<dbReference type="Pfam" id="PF06432">
    <property type="entry name" value="GPI2"/>
    <property type="match status" value="1"/>
</dbReference>
<evidence type="ECO:0000313" key="11">
    <source>
        <dbReference type="Proteomes" id="UP000673691"/>
    </source>
</evidence>
<dbReference type="PANTHER" id="PTHR12982:SF0">
    <property type="entry name" value="PHOSPHATIDYLINOSITOL N-ACETYLGLUCOSAMINYLTRANSFERASE SUBUNIT C"/>
    <property type="match status" value="1"/>
</dbReference>
<dbReference type="InterPro" id="IPR009450">
    <property type="entry name" value="Plno_GlcNAc_GPI2"/>
</dbReference>
<keyword evidence="4" id="KW-0337">GPI-anchor biosynthesis</keyword>
<name>A0A8H8DLJ0_9FUNG</name>
<evidence type="ECO:0000256" key="7">
    <source>
        <dbReference type="ARBA" id="ARBA00023136"/>
    </source>
</evidence>
<proteinExistence type="inferred from homology"/>
<evidence type="ECO:0000313" key="10">
    <source>
        <dbReference type="EMBL" id="KAG5462728.1"/>
    </source>
</evidence>
<reference evidence="10 11" key="1">
    <citation type="journal article" name="Sci. Rep.">
        <title>Genome-scale phylogenetic analyses confirm Olpidium as the closest living zoosporic fungus to the non-flagellated, terrestrial fungi.</title>
        <authorList>
            <person name="Chang Y."/>
            <person name="Rochon D."/>
            <person name="Sekimoto S."/>
            <person name="Wang Y."/>
            <person name="Chovatia M."/>
            <person name="Sandor L."/>
            <person name="Salamov A."/>
            <person name="Grigoriev I.V."/>
            <person name="Stajich J.E."/>
            <person name="Spatafora J.W."/>
        </authorList>
    </citation>
    <scope>NUCLEOTIDE SEQUENCE [LARGE SCALE GENOMIC DNA]</scope>
    <source>
        <strain evidence="10">S191</strain>
    </source>
</reference>
<gene>
    <name evidence="10" type="ORF">BJ554DRAFT_3831</name>
</gene>
<protein>
    <submittedName>
        <fullName evidence="10">Phosphatidylinositol N-acetylglucosaminyltransferase-domain-containing protein</fullName>
    </submittedName>
</protein>
<keyword evidence="5 9" id="KW-0812">Transmembrane</keyword>
<dbReference type="UniPathway" id="UPA00196"/>
<dbReference type="EMBL" id="JAEFCI010001703">
    <property type="protein sequence ID" value="KAG5462728.1"/>
    <property type="molecule type" value="Genomic_DNA"/>
</dbReference>
<dbReference type="OrthoDB" id="196709at2759"/>
<evidence type="ECO:0000256" key="3">
    <source>
        <dbReference type="ARBA" id="ARBA00008321"/>
    </source>
</evidence>
<evidence type="ECO:0000256" key="2">
    <source>
        <dbReference type="ARBA" id="ARBA00004687"/>
    </source>
</evidence>
<keyword evidence="6 9" id="KW-1133">Transmembrane helix</keyword>
<evidence type="ECO:0000256" key="1">
    <source>
        <dbReference type="ARBA" id="ARBA00004141"/>
    </source>
</evidence>
<comment type="caution">
    <text evidence="10">The sequence shown here is derived from an EMBL/GenBank/DDBJ whole genome shotgun (WGS) entry which is preliminary data.</text>
</comment>